<keyword evidence="1" id="KW-0597">Phosphoprotein</keyword>
<dbReference type="RefSeq" id="WP_346819951.1">
    <property type="nucleotide sequence ID" value="NZ_JBDKWZ010000002.1"/>
</dbReference>
<proteinExistence type="inferred from homology"/>
<dbReference type="GO" id="GO:0005524">
    <property type="term" value="F:ATP binding"/>
    <property type="evidence" value="ECO:0007669"/>
    <property type="project" value="TreeGrafter"/>
</dbReference>
<dbReference type="InterPro" id="IPR015867">
    <property type="entry name" value="N-reg_PII/ATP_PRibTrfase_C"/>
</dbReference>
<evidence type="ECO:0000256" key="1">
    <source>
        <dbReference type="PIRSR" id="PIRSR602187-50"/>
    </source>
</evidence>
<protein>
    <submittedName>
        <fullName evidence="3">P-II family nitrogen regulator</fullName>
    </submittedName>
</protein>
<evidence type="ECO:0000313" key="4">
    <source>
        <dbReference type="Proteomes" id="UP001403385"/>
    </source>
</evidence>
<dbReference type="InterPro" id="IPR002187">
    <property type="entry name" value="N-reg_PII"/>
</dbReference>
<dbReference type="GO" id="GO:0005829">
    <property type="term" value="C:cytosol"/>
    <property type="evidence" value="ECO:0007669"/>
    <property type="project" value="TreeGrafter"/>
</dbReference>
<dbReference type="InterPro" id="IPR011322">
    <property type="entry name" value="N-reg_PII-like_a/b"/>
</dbReference>
<keyword evidence="4" id="KW-1185">Reference proteome</keyword>
<dbReference type="PROSITE" id="PS51343">
    <property type="entry name" value="PII_GLNB_DOM"/>
    <property type="match status" value="1"/>
</dbReference>
<accession>A0AAW9RVS7</accession>
<reference evidence="3 4" key="1">
    <citation type="submission" date="2024-04" db="EMBL/GenBank/DDBJ databases">
        <title>Novel genus in family Flammeovirgaceae.</title>
        <authorList>
            <person name="Nguyen T.H."/>
            <person name="Vuong T.Q."/>
            <person name="Le H."/>
            <person name="Kim S.-G."/>
        </authorList>
    </citation>
    <scope>NUCLEOTIDE SEQUENCE [LARGE SCALE GENOMIC DNA]</scope>
    <source>
        <strain evidence="3 4">JCM 23209</strain>
    </source>
</reference>
<dbReference type="AlphaFoldDB" id="A0AAW9RVS7"/>
<organism evidence="3 4">
    <name type="scientific">Rapidithrix thailandica</name>
    <dbReference type="NCBI Taxonomy" id="413964"/>
    <lineage>
        <taxon>Bacteria</taxon>
        <taxon>Pseudomonadati</taxon>
        <taxon>Bacteroidota</taxon>
        <taxon>Cytophagia</taxon>
        <taxon>Cytophagales</taxon>
        <taxon>Flammeovirgaceae</taxon>
        <taxon>Rapidithrix</taxon>
    </lineage>
</organism>
<dbReference type="Gene3D" id="3.30.70.120">
    <property type="match status" value="1"/>
</dbReference>
<name>A0AAW9RVS7_9BACT</name>
<dbReference type="PANTHER" id="PTHR30115">
    <property type="entry name" value="NITROGEN REGULATORY PROTEIN P-II"/>
    <property type="match status" value="1"/>
</dbReference>
<comment type="caution">
    <text evidence="3">The sequence shown here is derived from an EMBL/GenBank/DDBJ whole genome shotgun (WGS) entry which is preliminary data.</text>
</comment>
<dbReference type="Pfam" id="PF00543">
    <property type="entry name" value="P-II"/>
    <property type="match status" value="1"/>
</dbReference>
<gene>
    <name evidence="3" type="ORF">AAG747_04555</name>
</gene>
<dbReference type="SMART" id="SM00938">
    <property type="entry name" value="P-II"/>
    <property type="match status" value="1"/>
</dbReference>
<dbReference type="InterPro" id="IPR017918">
    <property type="entry name" value="N-reg_PII_CS"/>
</dbReference>
<dbReference type="GO" id="GO:0006808">
    <property type="term" value="P:regulation of nitrogen utilization"/>
    <property type="evidence" value="ECO:0007669"/>
    <property type="project" value="InterPro"/>
</dbReference>
<evidence type="ECO:0000256" key="2">
    <source>
        <dbReference type="RuleBase" id="RU003936"/>
    </source>
</evidence>
<dbReference type="PANTHER" id="PTHR30115:SF11">
    <property type="entry name" value="NITROGEN REGULATORY PROTEIN P-II HOMOLOG"/>
    <property type="match status" value="1"/>
</dbReference>
<feature type="modified residue" description="O-UMP-tyrosine" evidence="1">
    <location>
        <position position="53"/>
    </location>
</feature>
<comment type="similarity">
    <text evidence="2">Belongs to the P(II) protein family.</text>
</comment>
<dbReference type="GO" id="GO:0030234">
    <property type="term" value="F:enzyme regulator activity"/>
    <property type="evidence" value="ECO:0007669"/>
    <property type="project" value="InterPro"/>
</dbReference>
<dbReference type="PRINTS" id="PR00340">
    <property type="entry name" value="PIIGLNB"/>
</dbReference>
<dbReference type="Proteomes" id="UP001403385">
    <property type="component" value="Unassembled WGS sequence"/>
</dbReference>
<dbReference type="PROSITE" id="PS00638">
    <property type="entry name" value="PII_GLNB_CTER"/>
    <property type="match status" value="1"/>
</dbReference>
<sequence length="114" mass="12894">MKMKRIDAIIRSSKFNDVASALDELGTSFFTFFEVTGYGKRKELSGTYRGKAYDLDYIRRTKIEIVVEDSKAEEVINTIIQHAHTGQIGDGKVFVLDIEQAFRIRDKSSGPEAL</sequence>
<dbReference type="SUPFAM" id="SSF54913">
    <property type="entry name" value="GlnB-like"/>
    <property type="match status" value="1"/>
</dbReference>
<dbReference type="EMBL" id="JBDKWZ010000002">
    <property type="protein sequence ID" value="MEN7547165.1"/>
    <property type="molecule type" value="Genomic_DNA"/>
</dbReference>
<evidence type="ECO:0000313" key="3">
    <source>
        <dbReference type="EMBL" id="MEN7547165.1"/>
    </source>
</evidence>